<proteinExistence type="predicted"/>
<feature type="transmembrane region" description="Helical" evidence="6">
    <location>
        <begin position="351"/>
        <end position="370"/>
    </location>
</feature>
<evidence type="ECO:0000259" key="7">
    <source>
        <dbReference type="PROSITE" id="PS50850"/>
    </source>
</evidence>
<dbReference type="PANTHER" id="PTHR23513:SF6">
    <property type="entry name" value="MAJOR FACILITATOR SUPERFAMILY ASSOCIATED DOMAIN-CONTAINING PROTEIN"/>
    <property type="match status" value="1"/>
</dbReference>
<dbReference type="InterPro" id="IPR020846">
    <property type="entry name" value="MFS_dom"/>
</dbReference>
<protein>
    <submittedName>
        <fullName evidence="8">Major facilitator transporter</fullName>
    </submittedName>
</protein>
<feature type="transmembrane region" description="Helical" evidence="6">
    <location>
        <begin position="256"/>
        <end position="274"/>
    </location>
</feature>
<dbReference type="Proteomes" id="UP000018209">
    <property type="component" value="Unassembled WGS sequence"/>
</dbReference>
<evidence type="ECO:0000256" key="6">
    <source>
        <dbReference type="SAM" id="Phobius"/>
    </source>
</evidence>
<dbReference type="PROSITE" id="PS50850">
    <property type="entry name" value="MFS"/>
    <property type="match status" value="1"/>
</dbReference>
<feature type="transmembrane region" description="Helical" evidence="6">
    <location>
        <begin position="172"/>
        <end position="190"/>
    </location>
</feature>
<keyword evidence="5 6" id="KW-0472">Membrane</keyword>
<dbReference type="Pfam" id="PF07690">
    <property type="entry name" value="MFS_1"/>
    <property type="match status" value="1"/>
</dbReference>
<feature type="transmembrane region" description="Helical" evidence="6">
    <location>
        <begin position="71"/>
        <end position="91"/>
    </location>
</feature>
<dbReference type="CDD" id="cd06173">
    <property type="entry name" value="MFS_MefA_like"/>
    <property type="match status" value="1"/>
</dbReference>
<reference evidence="8 9" key="1">
    <citation type="submission" date="2013-08" db="EMBL/GenBank/DDBJ databases">
        <title>Gluconobacter thailandicus NBRC 3257 whole genome sequence.</title>
        <authorList>
            <person name="Matsutani M."/>
            <person name="Yakushi T."/>
            <person name="Matsushita K."/>
        </authorList>
    </citation>
    <scope>NUCLEOTIDE SEQUENCE [LARGE SCALE GENOMIC DNA]</scope>
    <source>
        <strain evidence="8 9">NBRC 3257</strain>
    </source>
</reference>
<feature type="transmembrane region" description="Helical" evidence="6">
    <location>
        <begin position="376"/>
        <end position="399"/>
    </location>
</feature>
<evidence type="ECO:0000256" key="5">
    <source>
        <dbReference type="ARBA" id="ARBA00023136"/>
    </source>
</evidence>
<evidence type="ECO:0000256" key="2">
    <source>
        <dbReference type="ARBA" id="ARBA00022475"/>
    </source>
</evidence>
<evidence type="ECO:0000256" key="4">
    <source>
        <dbReference type="ARBA" id="ARBA00022989"/>
    </source>
</evidence>
<dbReference type="RefSeq" id="WP_007284622.1">
    <property type="nucleotide sequence ID" value="NZ_BASM01000067.1"/>
</dbReference>
<name>A0ABQ0J1H7_GLUTH</name>
<evidence type="ECO:0000256" key="1">
    <source>
        <dbReference type="ARBA" id="ARBA00004651"/>
    </source>
</evidence>
<evidence type="ECO:0000313" key="8">
    <source>
        <dbReference type="EMBL" id="GAD28289.1"/>
    </source>
</evidence>
<evidence type="ECO:0000313" key="9">
    <source>
        <dbReference type="Proteomes" id="UP000018209"/>
    </source>
</evidence>
<feature type="transmembrane region" description="Helical" evidence="6">
    <location>
        <begin position="103"/>
        <end position="125"/>
    </location>
</feature>
<gene>
    <name evidence="8" type="ORF">NBRC3257_3288</name>
</gene>
<comment type="caution">
    <text evidence="8">The sequence shown here is derived from an EMBL/GenBank/DDBJ whole genome shotgun (WGS) entry which is preliminary data.</text>
</comment>
<dbReference type="PANTHER" id="PTHR23513">
    <property type="entry name" value="INTEGRAL MEMBRANE EFFLUX PROTEIN-RELATED"/>
    <property type="match status" value="1"/>
</dbReference>
<dbReference type="SUPFAM" id="SSF103473">
    <property type="entry name" value="MFS general substrate transporter"/>
    <property type="match status" value="1"/>
</dbReference>
<dbReference type="InterPro" id="IPR036259">
    <property type="entry name" value="MFS_trans_sf"/>
</dbReference>
<evidence type="ECO:0000256" key="3">
    <source>
        <dbReference type="ARBA" id="ARBA00022692"/>
    </source>
</evidence>
<feature type="transmembrane region" description="Helical" evidence="6">
    <location>
        <begin position="146"/>
        <end position="166"/>
    </location>
</feature>
<feature type="transmembrane region" description="Helical" evidence="6">
    <location>
        <begin position="7"/>
        <end position="32"/>
    </location>
</feature>
<feature type="transmembrane region" description="Helical" evidence="6">
    <location>
        <begin position="286"/>
        <end position="306"/>
    </location>
</feature>
<dbReference type="EMBL" id="BASM01000067">
    <property type="protein sequence ID" value="GAD28289.1"/>
    <property type="molecule type" value="Genomic_DNA"/>
</dbReference>
<feature type="transmembrane region" description="Helical" evidence="6">
    <location>
        <begin position="220"/>
        <end position="244"/>
    </location>
</feature>
<keyword evidence="9" id="KW-1185">Reference proteome</keyword>
<feature type="transmembrane region" description="Helical" evidence="6">
    <location>
        <begin position="312"/>
        <end position="331"/>
    </location>
</feature>
<dbReference type="Gene3D" id="1.20.1250.20">
    <property type="entry name" value="MFS general substrate transporter like domains"/>
    <property type="match status" value="1"/>
</dbReference>
<comment type="subcellular location">
    <subcellularLocation>
        <location evidence="1">Cell membrane</location>
        <topology evidence="1">Multi-pass membrane protein</topology>
    </subcellularLocation>
</comment>
<feature type="transmembrane region" description="Helical" evidence="6">
    <location>
        <begin position="44"/>
        <end position="64"/>
    </location>
</feature>
<keyword evidence="3 6" id="KW-0812">Transmembrane</keyword>
<organism evidence="8 9">
    <name type="scientific">Gluconobacter thailandicus NBRC 3257</name>
    <dbReference type="NCBI Taxonomy" id="1381097"/>
    <lineage>
        <taxon>Bacteria</taxon>
        <taxon>Pseudomonadati</taxon>
        <taxon>Pseudomonadota</taxon>
        <taxon>Alphaproteobacteria</taxon>
        <taxon>Acetobacterales</taxon>
        <taxon>Acetobacteraceae</taxon>
        <taxon>Gluconobacter</taxon>
    </lineage>
</organism>
<keyword evidence="2" id="KW-1003">Cell membrane</keyword>
<sequence>MQNRDIYILTILQLVADFATQVANFSLPYIALQIFAGSTLSNGLMMFVHGTPYLLIGRIIGRLIDRTRSSLCLFVSFTVRLLSLLPIIWIIHTNHFLLSANTVVVMGIALFALGTGSAALDISLYSLMTRIIKNENLAKANSRIQFATSVALIVTPGIAALIVSRYNIEGAYIFDFLLTLIGIPLIFLAPEGRAISAKRRDMIARRSSSSFLRELSRYDLLNIAFVISIFKFFVRIGNILFVIAMTNLLSCTPTTIGVLIALTGIGVSVASISGDKIVGYIGLQRTLAISSFGSALSWLLIAAACVVNKHDISVTMVAIANFFFGFSTAVFNSTSATFKQSKSPPSSQAKIHSYFQTLGWSSLLAGSIIGGLGAEFISFSGMFTVVSLGIFIGFVVLVARISSRAVRG</sequence>
<keyword evidence="4 6" id="KW-1133">Transmembrane helix</keyword>
<accession>A0ABQ0J1H7</accession>
<feature type="domain" description="Major facilitator superfamily (MFS) profile" evidence="7">
    <location>
        <begin position="217"/>
        <end position="408"/>
    </location>
</feature>
<dbReference type="InterPro" id="IPR011701">
    <property type="entry name" value="MFS"/>
</dbReference>